<gene>
    <name evidence="1" type="ORF">L323_19120</name>
</gene>
<dbReference type="Proteomes" id="UP000016860">
    <property type="component" value="Unassembled WGS sequence"/>
</dbReference>
<protein>
    <submittedName>
        <fullName evidence="1">Uncharacterized protein</fullName>
    </submittedName>
</protein>
<dbReference type="STRING" id="1330534.L323_19120"/>
<accession>U4QX47</accession>
<dbReference type="AlphaFoldDB" id="U4QX47"/>
<evidence type="ECO:0000313" key="2">
    <source>
        <dbReference type="Proteomes" id="UP000016860"/>
    </source>
</evidence>
<dbReference type="EMBL" id="ATAY01000094">
    <property type="protein sequence ID" value="EPR08153.1"/>
    <property type="molecule type" value="Genomic_DNA"/>
</dbReference>
<reference evidence="1 2" key="1">
    <citation type="journal article" date="2013" name="Genome Announc.">
        <title>Draft Genome Sequence of the Cellulolytic Bacterium Clostridium papyrosolvens C7 (ATCC 700395).</title>
        <authorList>
            <person name="Zepeda V."/>
            <person name="Dassa B."/>
            <person name="Borovok I."/>
            <person name="Lamed R."/>
            <person name="Bayer E.A."/>
            <person name="Cate J.H."/>
        </authorList>
    </citation>
    <scope>NUCLEOTIDE SEQUENCE [LARGE SCALE GENOMIC DNA]</scope>
    <source>
        <strain evidence="1 2">C7</strain>
    </source>
</reference>
<name>U4QX47_9FIRM</name>
<organism evidence="1 2">
    <name type="scientific">Ruminiclostridium papyrosolvens C7</name>
    <dbReference type="NCBI Taxonomy" id="1330534"/>
    <lineage>
        <taxon>Bacteria</taxon>
        <taxon>Bacillati</taxon>
        <taxon>Bacillota</taxon>
        <taxon>Clostridia</taxon>
        <taxon>Eubacteriales</taxon>
        <taxon>Oscillospiraceae</taxon>
        <taxon>Ruminiclostridium</taxon>
    </lineage>
</organism>
<comment type="caution">
    <text evidence="1">The sequence shown here is derived from an EMBL/GenBank/DDBJ whole genome shotgun (WGS) entry which is preliminary data.</text>
</comment>
<evidence type="ECO:0000313" key="1">
    <source>
        <dbReference type="EMBL" id="EPR08153.1"/>
    </source>
</evidence>
<sequence length="76" mass="8681">MTLGFQLHGIYFRLILVTRSFIITTSAANTLPIGYKQSTAYIGRQAFGLKLNPENTLFVTKQIKFFEHLFNLITVI</sequence>
<proteinExistence type="predicted"/>